<keyword evidence="8" id="KW-1185">Reference proteome</keyword>
<comment type="caution">
    <text evidence="7">The sequence shown here is derived from an EMBL/GenBank/DDBJ whole genome shotgun (WGS) entry which is preliminary data.</text>
</comment>
<evidence type="ECO:0000256" key="5">
    <source>
        <dbReference type="SAM" id="Phobius"/>
    </source>
</evidence>
<comment type="subcellular location">
    <subcellularLocation>
        <location evidence="1">Membrane</location>
        <topology evidence="1">Multi-pass membrane protein</topology>
    </subcellularLocation>
</comment>
<protein>
    <submittedName>
        <fullName evidence="7">NnrU family protein</fullName>
    </submittedName>
</protein>
<feature type="transmembrane region" description="Helical" evidence="5">
    <location>
        <begin position="134"/>
        <end position="154"/>
    </location>
</feature>
<feature type="transmembrane region" description="Helical" evidence="5">
    <location>
        <begin position="68"/>
        <end position="90"/>
    </location>
</feature>
<feature type="transmembrane region" description="Helical" evidence="5">
    <location>
        <begin position="35"/>
        <end position="56"/>
    </location>
</feature>
<gene>
    <name evidence="7" type="ORF">NK718_05970</name>
</gene>
<dbReference type="Proteomes" id="UP001205890">
    <property type="component" value="Unassembled WGS sequence"/>
</dbReference>
<dbReference type="RefSeq" id="WP_254739574.1">
    <property type="nucleotide sequence ID" value="NZ_JANCLU010000004.1"/>
</dbReference>
<keyword evidence="3 5" id="KW-1133">Transmembrane helix</keyword>
<feature type="transmembrane region" description="Helical" evidence="5">
    <location>
        <begin position="194"/>
        <end position="217"/>
    </location>
</feature>
<organism evidence="7 8">
    <name type="scientific">Alsobacter ponti</name>
    <dbReference type="NCBI Taxonomy" id="2962936"/>
    <lineage>
        <taxon>Bacteria</taxon>
        <taxon>Pseudomonadati</taxon>
        <taxon>Pseudomonadota</taxon>
        <taxon>Alphaproteobacteria</taxon>
        <taxon>Hyphomicrobiales</taxon>
        <taxon>Alsobacteraceae</taxon>
        <taxon>Alsobacter</taxon>
    </lineage>
</organism>
<evidence type="ECO:0000256" key="2">
    <source>
        <dbReference type="ARBA" id="ARBA00022692"/>
    </source>
</evidence>
<feature type="domain" description="NnrU" evidence="6">
    <location>
        <begin position="4"/>
        <end position="222"/>
    </location>
</feature>
<evidence type="ECO:0000313" key="7">
    <source>
        <dbReference type="EMBL" id="MCP8938055.1"/>
    </source>
</evidence>
<evidence type="ECO:0000256" key="1">
    <source>
        <dbReference type="ARBA" id="ARBA00004141"/>
    </source>
</evidence>
<evidence type="ECO:0000256" key="3">
    <source>
        <dbReference type="ARBA" id="ARBA00022989"/>
    </source>
</evidence>
<evidence type="ECO:0000259" key="6">
    <source>
        <dbReference type="Pfam" id="PF07298"/>
    </source>
</evidence>
<keyword evidence="2 5" id="KW-0812">Transmembrane</keyword>
<dbReference type="EMBL" id="JANCLU010000004">
    <property type="protein sequence ID" value="MCP8938055.1"/>
    <property type="molecule type" value="Genomic_DNA"/>
</dbReference>
<dbReference type="InterPro" id="IPR009915">
    <property type="entry name" value="NnrU_dom"/>
</dbReference>
<evidence type="ECO:0000256" key="4">
    <source>
        <dbReference type="ARBA" id="ARBA00023136"/>
    </source>
</evidence>
<name>A0ABT1L9A2_9HYPH</name>
<dbReference type="Pfam" id="PF07298">
    <property type="entry name" value="NnrU"/>
    <property type="match status" value="1"/>
</dbReference>
<proteinExistence type="predicted"/>
<evidence type="ECO:0000313" key="8">
    <source>
        <dbReference type="Proteomes" id="UP001205890"/>
    </source>
</evidence>
<reference evidence="7 8" key="1">
    <citation type="submission" date="2022-07" db="EMBL/GenBank/DDBJ databases">
        <authorList>
            <person name="Li W.-J."/>
            <person name="Deng Q.-Q."/>
        </authorList>
    </citation>
    <scope>NUCLEOTIDE SEQUENCE [LARGE SCALE GENOMIC DNA]</scope>
    <source>
        <strain evidence="7 8">SYSU M60028</strain>
    </source>
</reference>
<keyword evidence="4 5" id="KW-0472">Membrane</keyword>
<accession>A0ABT1L9A2</accession>
<sequence length="231" mass="24644">MTEFVLALSAFMVAHLVPALPGVRARLVATAGRTAYLAVYSILSLVLLGWIVVAAGRADVVELWAPAAWQWLAPVVAMPISLALIFTGLVEPNPLSISLLQGERPAAVIAITRHPLPWGFLIWALAHVPPNGRLVPLILFGSMAALAAAGLPLLDRKARARLGEAEWRRLNLGASSIPFAAMLAGRARLRPTPAFAAALLASLAFYAWFLLAGHAWLIGPDPWSGLRAFFG</sequence>